<dbReference type="GO" id="GO:0000160">
    <property type="term" value="P:phosphorelay signal transduction system"/>
    <property type="evidence" value="ECO:0007669"/>
    <property type="project" value="InterPro"/>
</dbReference>
<feature type="compositionally biased region" description="Acidic residues" evidence="2">
    <location>
        <begin position="357"/>
        <end position="391"/>
    </location>
</feature>
<dbReference type="AlphaFoldDB" id="A0A0G4HPP1"/>
<dbReference type="InterPro" id="IPR011006">
    <property type="entry name" value="CheY-like_superfamily"/>
</dbReference>
<sequence>MLPLPPSNQSQPPSADVLLVDDDRFCLVAGAAAVKRLGFSVVAVEDGEDAVDLIVGRRGSFRLVLIDKNMARLDGIQTVQRLVKHFAEIKREKQETSGNNPSGGGQVVPLIVGCTGDAVKDSHDAFLTAGADKDKSALAKIDKAVPAVEVTTSPNFPAERTTILFCICHHVNARRDSMKWSLFASLFCIACVAVSGLQLHGLSDNAETECDESIYRAARAILDLPPAAKPFKKKGDGTISNIDNLVAILHGSRETPFFPKYGALKTYRPTEQLPNSLIELHACELLLSGYQGHPSLTRKQYQPLNSHKRQLRRSLEKFLAVEQPGCLTKQHGGNVAEGEGASPELTLVKEEESRGVDEEESLGVETGEEEEEGGGEEEEKDYEDALTEEEQIVSTPPSPRVQKETVESSTAEIEKLGQALEEELNLGCTRVAVAQLILLRPAFNGGVFDFPNGILPFSFALKFIFALKEIDTHNLDHSGLQAATKVEALCLPVQSPFIVTGTSVPSRHFKASEASEACRDAMESLASHQTFVDSVTKLFMTSCKGHTVHQGEVEDSFNLDERDYGFASREELDLGCNARMTSDLVDMYREFKQPIRPGSIQMTVQYSFALKFIFAIEAGPLGDAYRSLRSGKAAPLGNDGEGWLWAVLAADSACIPVYSRFIFSGTATKKRDDWEPIPQGCVHAMQNLQTFGEQIEGALKSFVLQCGEAPLCTDLGLPSKMTDNRDNVNPYHRA</sequence>
<dbReference type="VEuPathDB" id="CryptoDB:Cvel_7807"/>
<proteinExistence type="predicted"/>
<dbReference type="Gene3D" id="3.40.50.2300">
    <property type="match status" value="1"/>
</dbReference>
<reference evidence="4" key="1">
    <citation type="submission" date="2014-11" db="EMBL/GenBank/DDBJ databases">
        <authorList>
            <person name="Otto D Thomas"/>
            <person name="Naeem Raeece"/>
        </authorList>
    </citation>
    <scope>NUCLEOTIDE SEQUENCE</scope>
</reference>
<dbReference type="EMBL" id="CDMZ01003391">
    <property type="protein sequence ID" value="CEM46192.1"/>
    <property type="molecule type" value="Genomic_DNA"/>
</dbReference>
<name>A0A0G4HPP1_9ALVE</name>
<dbReference type="InterPro" id="IPR001789">
    <property type="entry name" value="Sig_transdc_resp-reg_receiver"/>
</dbReference>
<dbReference type="PANTHER" id="PTHR43228:SF1">
    <property type="entry name" value="TWO-COMPONENT RESPONSE REGULATOR ARR22"/>
    <property type="match status" value="1"/>
</dbReference>
<gene>
    <name evidence="4" type="ORF">Cvel_7807</name>
</gene>
<dbReference type="PROSITE" id="PS50110">
    <property type="entry name" value="RESPONSE_REGULATORY"/>
    <property type="match status" value="1"/>
</dbReference>
<evidence type="ECO:0000313" key="4">
    <source>
        <dbReference type="EMBL" id="CEM46192.1"/>
    </source>
</evidence>
<evidence type="ECO:0000256" key="1">
    <source>
        <dbReference type="PROSITE-ProRule" id="PRU00169"/>
    </source>
</evidence>
<dbReference type="CDD" id="cd17546">
    <property type="entry name" value="REC_hyHK_CKI1_RcsC-like"/>
    <property type="match status" value="1"/>
</dbReference>
<evidence type="ECO:0000256" key="2">
    <source>
        <dbReference type="SAM" id="MobiDB-lite"/>
    </source>
</evidence>
<keyword evidence="1" id="KW-0597">Phosphoprotein</keyword>
<feature type="region of interest" description="Disordered" evidence="2">
    <location>
        <begin position="330"/>
        <end position="409"/>
    </location>
</feature>
<dbReference type="Pfam" id="PF00072">
    <property type="entry name" value="Response_reg"/>
    <property type="match status" value="1"/>
</dbReference>
<organism evidence="4">
    <name type="scientific">Chromera velia CCMP2878</name>
    <dbReference type="NCBI Taxonomy" id="1169474"/>
    <lineage>
        <taxon>Eukaryota</taxon>
        <taxon>Sar</taxon>
        <taxon>Alveolata</taxon>
        <taxon>Colpodellida</taxon>
        <taxon>Chromeraceae</taxon>
        <taxon>Chromera</taxon>
    </lineage>
</organism>
<feature type="domain" description="Response regulatory" evidence="3">
    <location>
        <begin position="16"/>
        <end position="152"/>
    </location>
</feature>
<protein>
    <recommendedName>
        <fullName evidence="3">Response regulatory domain-containing protein</fullName>
    </recommendedName>
</protein>
<evidence type="ECO:0000259" key="3">
    <source>
        <dbReference type="PROSITE" id="PS50110"/>
    </source>
</evidence>
<dbReference type="SMART" id="SM00448">
    <property type="entry name" value="REC"/>
    <property type="match status" value="1"/>
</dbReference>
<feature type="modified residue" description="4-aspartylphosphate" evidence="1">
    <location>
        <position position="67"/>
    </location>
</feature>
<dbReference type="SUPFAM" id="SSF52172">
    <property type="entry name" value="CheY-like"/>
    <property type="match status" value="1"/>
</dbReference>
<dbReference type="InterPro" id="IPR052048">
    <property type="entry name" value="ST_Response_Regulator"/>
</dbReference>
<feature type="compositionally biased region" description="Basic and acidic residues" evidence="2">
    <location>
        <begin position="347"/>
        <end position="356"/>
    </location>
</feature>
<accession>A0A0G4HPP1</accession>
<dbReference type="PANTHER" id="PTHR43228">
    <property type="entry name" value="TWO-COMPONENT RESPONSE REGULATOR"/>
    <property type="match status" value="1"/>
</dbReference>